<dbReference type="VEuPathDB" id="TriTrypDB:TvY486_1109410"/>
<dbReference type="PRINTS" id="PR02065">
    <property type="entry name" value="PROTEINDPCD"/>
</dbReference>
<name>G0UCA7_TRYVY</name>
<accession>G0UCA7</accession>
<reference evidence="3" key="1">
    <citation type="journal article" date="2012" name="Proc. Natl. Acad. Sci. U.S.A.">
        <title>Antigenic diversity is generated by distinct evolutionary mechanisms in African trypanosome species.</title>
        <authorList>
            <person name="Jackson A.P."/>
            <person name="Berry A."/>
            <person name="Aslett M."/>
            <person name="Allison H.C."/>
            <person name="Burton P."/>
            <person name="Vavrova-Anderson J."/>
            <person name="Brown R."/>
            <person name="Browne H."/>
            <person name="Corton N."/>
            <person name="Hauser H."/>
            <person name="Gamble J."/>
            <person name="Gilderthorp R."/>
            <person name="Marcello L."/>
            <person name="McQuillan J."/>
            <person name="Otto T.D."/>
            <person name="Quail M.A."/>
            <person name="Sanders M.J."/>
            <person name="van Tonder A."/>
            <person name="Ginger M.L."/>
            <person name="Field M.C."/>
            <person name="Barry J.D."/>
            <person name="Hertz-Fowler C."/>
            <person name="Berriman M."/>
        </authorList>
    </citation>
    <scope>NUCLEOTIDE SEQUENCE</scope>
    <source>
        <strain evidence="3">Y486</strain>
    </source>
</reference>
<dbReference type="AlphaFoldDB" id="G0UCA7"/>
<organism evidence="3">
    <name type="scientific">Trypanosoma vivax (strain Y486)</name>
    <dbReference type="NCBI Taxonomy" id="1055687"/>
    <lineage>
        <taxon>Eukaryota</taxon>
        <taxon>Discoba</taxon>
        <taxon>Euglenozoa</taxon>
        <taxon>Kinetoplastea</taxon>
        <taxon>Metakinetoplastina</taxon>
        <taxon>Trypanosomatida</taxon>
        <taxon>Trypanosomatidae</taxon>
        <taxon>Trypanosoma</taxon>
        <taxon>Duttonella</taxon>
    </lineage>
</organism>
<dbReference type="PANTHER" id="PTHR31921">
    <property type="entry name" value="PROTEIN DPCD"/>
    <property type="match status" value="1"/>
</dbReference>
<comment type="similarity">
    <text evidence="1">Belongs to the DPCD family.</text>
</comment>
<evidence type="ECO:0000256" key="2">
    <source>
        <dbReference type="ARBA" id="ARBA00020330"/>
    </source>
</evidence>
<evidence type="ECO:0000313" key="3">
    <source>
        <dbReference type="EMBL" id="CCC53457.1"/>
    </source>
</evidence>
<dbReference type="PANTHER" id="PTHR31921:SF1">
    <property type="entry name" value="PROTEIN DPCD"/>
    <property type="match status" value="1"/>
</dbReference>
<sequence>MLNLCRVVDLSGVEGREGGTPMGDSLAEPRTSVIVNGRKRITSKFTNGSELVEEYDVITDDLLLRKSRHKSAIGSYTEWQVEVGSEVRARNLDRELLLEAAGSPELVKQDAKDCYIFRIRNLPYPKEVFAVTVERGDAAEFGEIVVRTSNKKYFKRISIPDLERRRISLDPSHVSFDVQHNTLIIRYKKPLAALAAENAAKKERAALPAKRVSEEGSGNCQHQ</sequence>
<gene>
    <name evidence="3" type="ORF">TVY486_1109410</name>
</gene>
<dbReference type="InterPro" id="IPR026224">
    <property type="entry name" value="DPCD"/>
</dbReference>
<proteinExistence type="inferred from homology"/>
<dbReference type="EMBL" id="HE573027">
    <property type="protein sequence ID" value="CCC53457.1"/>
    <property type="molecule type" value="Genomic_DNA"/>
</dbReference>
<dbReference type="Pfam" id="PF14913">
    <property type="entry name" value="DPCD"/>
    <property type="match status" value="1"/>
</dbReference>
<evidence type="ECO:0000256" key="1">
    <source>
        <dbReference type="ARBA" id="ARBA00010597"/>
    </source>
</evidence>
<protein>
    <recommendedName>
        <fullName evidence="2">Protein DPCD</fullName>
    </recommendedName>
</protein>